<dbReference type="EMBL" id="JAUKWQ010000013">
    <property type="protein sequence ID" value="MDO1585179.1"/>
    <property type="molecule type" value="Genomic_DNA"/>
</dbReference>
<comment type="caution">
    <text evidence="2">The sequence shown here is derived from an EMBL/GenBank/DDBJ whole genome shotgun (WGS) entry which is preliminary data.</text>
</comment>
<dbReference type="Proteomes" id="UP001169006">
    <property type="component" value="Unassembled WGS sequence"/>
</dbReference>
<gene>
    <name evidence="2" type="ORF">Q2T52_24070</name>
</gene>
<accession>A0ABT8T347</accession>
<keyword evidence="1" id="KW-0812">Transmembrane</keyword>
<evidence type="ECO:0000313" key="2">
    <source>
        <dbReference type="EMBL" id="MDO1585179.1"/>
    </source>
</evidence>
<reference evidence="2" key="2">
    <citation type="submission" date="2023-07" db="EMBL/GenBank/DDBJ databases">
        <authorList>
            <person name="Sun H."/>
        </authorList>
    </citation>
    <scope>NUCLEOTIDE SEQUENCE</scope>
    <source>
        <strain evidence="2">05753</strain>
    </source>
</reference>
<organism evidence="2 3">
    <name type="scientific">Rhizobium oryzicola</name>
    <dbReference type="NCBI Taxonomy" id="1232668"/>
    <lineage>
        <taxon>Bacteria</taxon>
        <taxon>Pseudomonadati</taxon>
        <taxon>Pseudomonadota</taxon>
        <taxon>Alphaproteobacteria</taxon>
        <taxon>Hyphomicrobiales</taxon>
        <taxon>Rhizobiaceae</taxon>
        <taxon>Rhizobium/Agrobacterium group</taxon>
        <taxon>Rhizobium</taxon>
    </lineage>
</organism>
<evidence type="ECO:0000256" key="1">
    <source>
        <dbReference type="SAM" id="Phobius"/>
    </source>
</evidence>
<name>A0ABT8T347_9HYPH</name>
<feature type="transmembrane region" description="Helical" evidence="1">
    <location>
        <begin position="39"/>
        <end position="58"/>
    </location>
</feature>
<reference evidence="2" key="1">
    <citation type="journal article" date="2015" name="Int. J. Syst. Evol. Microbiol.">
        <title>Rhizobium oryzicola sp. nov., potential plant-growth-promoting endophytic bacteria isolated from rice roots.</title>
        <authorList>
            <person name="Zhang X.X."/>
            <person name="Gao J.S."/>
            <person name="Cao Y.H."/>
            <person name="Sheirdil R.A."/>
            <person name="Wang X.C."/>
            <person name="Zhang L."/>
        </authorList>
    </citation>
    <scope>NUCLEOTIDE SEQUENCE</scope>
    <source>
        <strain evidence="2">05753</strain>
    </source>
</reference>
<proteinExistence type="predicted"/>
<sequence length="64" mass="7039">MRLILTILGVLAVAMGVLWMAQGTGIFPYPASSFMINQSPWILWGALLAFAGLCILFASRRLIR</sequence>
<evidence type="ECO:0000313" key="3">
    <source>
        <dbReference type="Proteomes" id="UP001169006"/>
    </source>
</evidence>
<dbReference type="RefSeq" id="WP_302079466.1">
    <property type="nucleotide sequence ID" value="NZ_JAUKWQ010000013.1"/>
</dbReference>
<protein>
    <submittedName>
        <fullName evidence="2">Uncharacterized protein</fullName>
    </submittedName>
</protein>
<keyword evidence="1" id="KW-0472">Membrane</keyword>
<keyword evidence="3" id="KW-1185">Reference proteome</keyword>
<keyword evidence="1" id="KW-1133">Transmembrane helix</keyword>